<proteinExistence type="predicted"/>
<dbReference type="Proteomes" id="UP000887159">
    <property type="component" value="Unassembled WGS sequence"/>
</dbReference>
<gene>
    <name evidence="1" type="primary">AVEN_146300_1</name>
    <name evidence="1" type="ORF">TNCV_930071</name>
</gene>
<dbReference type="AlphaFoldDB" id="A0A8X7BCG9"/>
<organism evidence="1 2">
    <name type="scientific">Trichonephila clavipes</name>
    <name type="common">Golden silk orbweaver</name>
    <name type="synonym">Nephila clavipes</name>
    <dbReference type="NCBI Taxonomy" id="2585209"/>
    <lineage>
        <taxon>Eukaryota</taxon>
        <taxon>Metazoa</taxon>
        <taxon>Ecdysozoa</taxon>
        <taxon>Arthropoda</taxon>
        <taxon>Chelicerata</taxon>
        <taxon>Arachnida</taxon>
        <taxon>Araneae</taxon>
        <taxon>Araneomorphae</taxon>
        <taxon>Entelegynae</taxon>
        <taxon>Araneoidea</taxon>
        <taxon>Nephilidae</taxon>
        <taxon>Trichonephila</taxon>
    </lineage>
</organism>
<evidence type="ECO:0000313" key="1">
    <source>
        <dbReference type="EMBL" id="GFY26866.1"/>
    </source>
</evidence>
<dbReference type="EMBL" id="BMAU01021378">
    <property type="protein sequence ID" value="GFY26866.1"/>
    <property type="molecule type" value="Genomic_DNA"/>
</dbReference>
<keyword evidence="2" id="KW-1185">Reference proteome</keyword>
<evidence type="ECO:0000313" key="2">
    <source>
        <dbReference type="Proteomes" id="UP000887159"/>
    </source>
</evidence>
<accession>A0A8X7BCG9</accession>
<sequence length="204" mass="23296">MQNVQSGSFENTHHTEVETVCRLTTFETVSNRLCQISNYLLKKIWLWTESTIASAWIKTEPHKQNICKQQGCGDPNTFKRLLLETEDLISGGCYVEELIKNEIWFSGPDLQTDVCVNTRTINSFLILLIVKNFINSPSNKGKYLTANELKRVSEGRFILGTFRSERNASTLPIMPRRPSLRDVGTRSYRYHTAAYSPASDLANR</sequence>
<protein>
    <submittedName>
        <fullName evidence="1">Uncharacterized protein</fullName>
    </submittedName>
</protein>
<reference evidence="1" key="1">
    <citation type="submission" date="2020-08" db="EMBL/GenBank/DDBJ databases">
        <title>Multicomponent nature underlies the extraordinary mechanical properties of spider dragline silk.</title>
        <authorList>
            <person name="Kono N."/>
            <person name="Nakamura H."/>
            <person name="Mori M."/>
            <person name="Yoshida Y."/>
            <person name="Ohtoshi R."/>
            <person name="Malay A.D."/>
            <person name="Moran D.A.P."/>
            <person name="Tomita M."/>
            <person name="Numata K."/>
            <person name="Arakawa K."/>
        </authorList>
    </citation>
    <scope>NUCLEOTIDE SEQUENCE</scope>
</reference>
<comment type="caution">
    <text evidence="1">The sequence shown here is derived from an EMBL/GenBank/DDBJ whole genome shotgun (WGS) entry which is preliminary data.</text>
</comment>
<name>A0A8X7BCG9_TRICX</name>